<dbReference type="PANTHER" id="PTHR13318">
    <property type="entry name" value="PARTNER OF PAIRED, ISOFORM B-RELATED"/>
    <property type="match status" value="1"/>
</dbReference>
<dbReference type="SUPFAM" id="SSF52047">
    <property type="entry name" value="RNI-like"/>
    <property type="match status" value="1"/>
</dbReference>
<dbReference type="Gene3D" id="3.80.10.10">
    <property type="entry name" value="Ribonuclease Inhibitor"/>
    <property type="match status" value="1"/>
</dbReference>
<gene>
    <name evidence="3" type="primary">fbxl22</name>
</gene>
<dbReference type="GeneID" id="101062913"/>
<sequence length="211" mass="23077">MTQVALCLPLLLSPLSRSQLLVISSHCRGFVGPEVLAGDITAFMETCPKFPVSSEENVPAERTAPADGPHQVPAQPLLSGNNRKLRLHLAQTHQTRCPNLLSLTLSGCGHVTDQDLVPVLQSCRKLRLLHLENCSRVTDGSLEGAARHGHSLHRVTVDFCRNVTRAGLQAVRERRPEIQLSAVRSAEMIPDRKPEALAPIRSALQKVLLFS</sequence>
<dbReference type="RefSeq" id="XP_029697511.1">
    <property type="nucleotide sequence ID" value="XM_029841651.1"/>
</dbReference>
<dbReference type="Proteomes" id="UP000005226">
    <property type="component" value="Chromosome 9"/>
</dbReference>
<dbReference type="InterPro" id="IPR032675">
    <property type="entry name" value="LRR_dom_sf"/>
</dbReference>
<feature type="chain" id="PRO_5025523256" evidence="2">
    <location>
        <begin position="19"/>
        <end position="211"/>
    </location>
</feature>
<feature type="region of interest" description="Disordered" evidence="1">
    <location>
        <begin position="54"/>
        <end position="75"/>
    </location>
</feature>
<accession>A0A674NZ17</accession>
<dbReference type="GO" id="GO:0031146">
    <property type="term" value="P:SCF-dependent proteasomal ubiquitin-dependent protein catabolic process"/>
    <property type="evidence" value="ECO:0007669"/>
    <property type="project" value="TreeGrafter"/>
</dbReference>
<proteinExistence type="predicted"/>
<keyword evidence="4" id="KW-1185">Reference proteome</keyword>
<evidence type="ECO:0000313" key="4">
    <source>
        <dbReference type="Proteomes" id="UP000005226"/>
    </source>
</evidence>
<organism evidence="3 4">
    <name type="scientific">Takifugu rubripes</name>
    <name type="common">Japanese pufferfish</name>
    <name type="synonym">Fugu rubripes</name>
    <dbReference type="NCBI Taxonomy" id="31033"/>
    <lineage>
        <taxon>Eukaryota</taxon>
        <taxon>Metazoa</taxon>
        <taxon>Chordata</taxon>
        <taxon>Craniata</taxon>
        <taxon>Vertebrata</taxon>
        <taxon>Euteleostomi</taxon>
        <taxon>Actinopterygii</taxon>
        <taxon>Neopterygii</taxon>
        <taxon>Teleostei</taxon>
        <taxon>Neoteleostei</taxon>
        <taxon>Acanthomorphata</taxon>
        <taxon>Eupercaria</taxon>
        <taxon>Tetraodontiformes</taxon>
        <taxon>Tetradontoidea</taxon>
        <taxon>Tetraodontidae</taxon>
        <taxon>Takifugu</taxon>
    </lineage>
</organism>
<dbReference type="AlphaFoldDB" id="A0A674NZ17"/>
<dbReference type="InterPro" id="IPR006553">
    <property type="entry name" value="Leu-rich_rpt_Cys-con_subtyp"/>
</dbReference>
<name>A0A674NZ17_TAKRU</name>
<reference evidence="3" key="2">
    <citation type="submission" date="2025-08" db="UniProtKB">
        <authorList>
            <consortium name="Ensembl"/>
        </authorList>
    </citation>
    <scope>IDENTIFICATION</scope>
</reference>
<evidence type="ECO:0000256" key="1">
    <source>
        <dbReference type="SAM" id="MobiDB-lite"/>
    </source>
</evidence>
<reference evidence="3 4" key="1">
    <citation type="journal article" date="2011" name="Genome Biol. Evol.">
        <title>Integration of the genetic map and genome assembly of fugu facilitates insights into distinct features of genome evolution in teleosts and mammals.</title>
        <authorList>
            <person name="Kai W."/>
            <person name="Kikuchi K."/>
            <person name="Tohari S."/>
            <person name="Chew A.K."/>
            <person name="Tay A."/>
            <person name="Fujiwara A."/>
            <person name="Hosoya S."/>
            <person name="Suetake H."/>
            <person name="Naruse K."/>
            <person name="Brenner S."/>
            <person name="Suzuki Y."/>
            <person name="Venkatesh B."/>
        </authorList>
    </citation>
    <scope>NUCLEOTIDE SEQUENCE [LARGE SCALE GENOMIC DNA]</scope>
</reference>
<keyword evidence="2" id="KW-0732">Signal</keyword>
<dbReference type="Ensembl" id="ENSTRUT00000068927.1">
    <property type="protein sequence ID" value="ENSTRUP00000078770.1"/>
    <property type="gene ID" value="ENSTRUG00000013054.3"/>
</dbReference>
<dbReference type="GO" id="GO:0019005">
    <property type="term" value="C:SCF ubiquitin ligase complex"/>
    <property type="evidence" value="ECO:0007669"/>
    <property type="project" value="TreeGrafter"/>
</dbReference>
<protein>
    <submittedName>
        <fullName evidence="3">F-box and leucine-rich repeat protein 22</fullName>
    </submittedName>
</protein>
<reference evidence="3" key="3">
    <citation type="submission" date="2025-09" db="UniProtKB">
        <authorList>
            <consortium name="Ensembl"/>
        </authorList>
    </citation>
    <scope>IDENTIFICATION</scope>
</reference>
<dbReference type="SMART" id="SM00367">
    <property type="entry name" value="LRR_CC"/>
    <property type="match status" value="3"/>
</dbReference>
<feature type="signal peptide" evidence="2">
    <location>
        <begin position="1"/>
        <end position="18"/>
    </location>
</feature>
<dbReference type="GeneTree" id="ENSGT00390000003748"/>
<evidence type="ECO:0000313" key="3">
    <source>
        <dbReference type="Ensembl" id="ENSTRUP00000078770.1"/>
    </source>
</evidence>
<dbReference type="CTD" id="283807"/>
<evidence type="ECO:0000256" key="2">
    <source>
        <dbReference type="SAM" id="SignalP"/>
    </source>
</evidence>